<keyword evidence="3" id="KW-0507">mRNA processing</keyword>
<evidence type="ECO:0000259" key="9">
    <source>
        <dbReference type="Pfam" id="PF04696"/>
    </source>
</evidence>
<dbReference type="InterPro" id="IPR006786">
    <property type="entry name" value="Pinin_SDK_MemA"/>
</dbReference>
<feature type="compositionally biased region" description="Basic and acidic residues" evidence="8">
    <location>
        <begin position="77"/>
        <end position="116"/>
    </location>
</feature>
<feature type="compositionally biased region" description="Low complexity" evidence="8">
    <location>
        <begin position="21"/>
        <end position="34"/>
    </location>
</feature>
<feature type="region of interest" description="Disordered" evidence="8">
    <location>
        <begin position="232"/>
        <end position="333"/>
    </location>
</feature>
<feature type="compositionally biased region" description="Polar residues" evidence="8">
    <location>
        <begin position="1"/>
        <end position="14"/>
    </location>
</feature>
<sequence length="333" mass="36774">MSTEEPQRTGSTAVNDEDADATMTTPTAPAAMAAGNRKRPRLDLSVAASEKEAAGRERKRGKKSMFGVLLGTLNQAKSEDKERSRSEAAKKRQLTEQRLQDRLRKETDSVRRAEEVKKDKTIANRKEEDLQLKDSIHKLRRTRLPLLANFLTTTDRIPPTSSSMPSSPLASLPKSHPPPLYYLPAILTPDQEAFLEKRKSEVAEAAEAEWSTFHAERATGVAEILKLRERVAEEEAKKRTRSGSTSVAVENGDDVRMGDDHEELSGNKEMDGGGVKKEEAGMDVDDETKPPPPPETCAPVPEDAESKPAKTETKVTSVKRETVQADEDDAVEY</sequence>
<evidence type="ECO:0000256" key="1">
    <source>
        <dbReference type="ARBA" id="ARBA00004123"/>
    </source>
</evidence>
<dbReference type="GO" id="GO:0071013">
    <property type="term" value="C:catalytic step 2 spliceosome"/>
    <property type="evidence" value="ECO:0007669"/>
    <property type="project" value="TreeGrafter"/>
</dbReference>
<keyword evidence="7" id="KW-0539">Nucleus</keyword>
<gene>
    <name evidence="10" type="ORF">EIP91_004880</name>
</gene>
<evidence type="ECO:0000256" key="5">
    <source>
        <dbReference type="ARBA" id="ARBA00023163"/>
    </source>
</evidence>
<evidence type="ECO:0000313" key="10">
    <source>
        <dbReference type="EMBL" id="TCD63866.1"/>
    </source>
</evidence>
<feature type="region of interest" description="Disordered" evidence="8">
    <location>
        <begin position="1"/>
        <end position="116"/>
    </location>
</feature>
<dbReference type="AlphaFoldDB" id="A0A4R0RAN7"/>
<comment type="similarity">
    <text evidence="2">Belongs to the pinin family.</text>
</comment>
<dbReference type="STRING" id="92696.A0A4R0RAN7"/>
<evidence type="ECO:0000256" key="6">
    <source>
        <dbReference type="ARBA" id="ARBA00023187"/>
    </source>
</evidence>
<dbReference type="GO" id="GO:0006397">
    <property type="term" value="P:mRNA processing"/>
    <property type="evidence" value="ECO:0007669"/>
    <property type="project" value="UniProtKB-KW"/>
</dbReference>
<evidence type="ECO:0000256" key="4">
    <source>
        <dbReference type="ARBA" id="ARBA00023015"/>
    </source>
</evidence>
<feature type="compositionally biased region" description="Acidic residues" evidence="8">
    <location>
        <begin position="324"/>
        <end position="333"/>
    </location>
</feature>
<dbReference type="EMBL" id="RWJN01000270">
    <property type="protein sequence ID" value="TCD63866.1"/>
    <property type="molecule type" value="Genomic_DNA"/>
</dbReference>
<evidence type="ECO:0000256" key="3">
    <source>
        <dbReference type="ARBA" id="ARBA00022664"/>
    </source>
</evidence>
<dbReference type="GO" id="GO:0008380">
    <property type="term" value="P:RNA splicing"/>
    <property type="evidence" value="ECO:0007669"/>
    <property type="project" value="UniProtKB-KW"/>
</dbReference>
<accession>A0A4R0RAN7</accession>
<dbReference type="Proteomes" id="UP000292702">
    <property type="component" value="Unassembled WGS sequence"/>
</dbReference>
<dbReference type="OrthoDB" id="330772at2759"/>
<reference evidence="10 11" key="1">
    <citation type="submission" date="2018-11" db="EMBL/GenBank/DDBJ databases">
        <title>Genome assembly of Steccherinum ochraceum LE-BIN_3174, the white-rot fungus of the Steccherinaceae family (The Residual Polyporoid clade, Polyporales, Basidiomycota).</title>
        <authorList>
            <person name="Fedorova T.V."/>
            <person name="Glazunova O.A."/>
            <person name="Landesman E.O."/>
            <person name="Moiseenko K.V."/>
            <person name="Psurtseva N.V."/>
            <person name="Savinova O.S."/>
            <person name="Shakhova N.V."/>
            <person name="Tyazhelova T.V."/>
            <person name="Vasina D.V."/>
        </authorList>
    </citation>
    <scope>NUCLEOTIDE SEQUENCE [LARGE SCALE GENOMIC DNA]</scope>
    <source>
        <strain evidence="10 11">LE-BIN_3174</strain>
    </source>
</reference>
<keyword evidence="5" id="KW-0804">Transcription</keyword>
<feature type="domain" description="Pinin/SDK/MemA protein" evidence="9">
    <location>
        <begin position="56"/>
        <end position="154"/>
    </location>
</feature>
<comment type="subcellular location">
    <subcellularLocation>
        <location evidence="1">Nucleus</location>
    </subcellularLocation>
</comment>
<dbReference type="PANTHER" id="PTHR12707">
    <property type="entry name" value="PINN"/>
    <property type="match status" value="1"/>
</dbReference>
<evidence type="ECO:0000256" key="8">
    <source>
        <dbReference type="SAM" id="MobiDB-lite"/>
    </source>
</evidence>
<dbReference type="PANTHER" id="PTHR12707:SF0">
    <property type="entry name" value="PININ"/>
    <property type="match status" value="1"/>
</dbReference>
<name>A0A4R0RAN7_9APHY</name>
<feature type="compositionally biased region" description="Basic and acidic residues" evidence="8">
    <location>
        <begin position="253"/>
        <end position="280"/>
    </location>
</feature>
<dbReference type="InterPro" id="IPR039853">
    <property type="entry name" value="Pinin"/>
</dbReference>
<protein>
    <recommendedName>
        <fullName evidence="9">Pinin/SDK/MemA protein domain-containing protein</fullName>
    </recommendedName>
</protein>
<keyword evidence="4" id="KW-0805">Transcription regulation</keyword>
<comment type="caution">
    <text evidence="10">The sequence shown here is derived from an EMBL/GenBank/DDBJ whole genome shotgun (WGS) entry which is preliminary data.</text>
</comment>
<organism evidence="10 11">
    <name type="scientific">Steccherinum ochraceum</name>
    <dbReference type="NCBI Taxonomy" id="92696"/>
    <lineage>
        <taxon>Eukaryota</taxon>
        <taxon>Fungi</taxon>
        <taxon>Dikarya</taxon>
        <taxon>Basidiomycota</taxon>
        <taxon>Agaricomycotina</taxon>
        <taxon>Agaricomycetes</taxon>
        <taxon>Polyporales</taxon>
        <taxon>Steccherinaceae</taxon>
        <taxon>Steccherinum</taxon>
    </lineage>
</organism>
<keyword evidence="6" id="KW-0508">mRNA splicing</keyword>
<keyword evidence="11" id="KW-1185">Reference proteome</keyword>
<evidence type="ECO:0000313" key="11">
    <source>
        <dbReference type="Proteomes" id="UP000292702"/>
    </source>
</evidence>
<proteinExistence type="inferred from homology"/>
<evidence type="ECO:0000256" key="7">
    <source>
        <dbReference type="ARBA" id="ARBA00023242"/>
    </source>
</evidence>
<feature type="compositionally biased region" description="Basic and acidic residues" evidence="8">
    <location>
        <begin position="304"/>
        <end position="323"/>
    </location>
</feature>
<evidence type="ECO:0000256" key="2">
    <source>
        <dbReference type="ARBA" id="ARBA00010386"/>
    </source>
</evidence>
<dbReference type="Pfam" id="PF04696">
    <property type="entry name" value="Pinin_SDK_memA"/>
    <property type="match status" value="1"/>
</dbReference>